<dbReference type="GO" id="GO:0035243">
    <property type="term" value="F:protein-arginine omega-N symmetric methyltransferase activity"/>
    <property type="evidence" value="ECO:0007669"/>
    <property type="project" value="UniProtKB-EC"/>
</dbReference>
<dbReference type="AlphaFoldDB" id="A0A0L0HRH7"/>
<dbReference type="Pfam" id="PF02636">
    <property type="entry name" value="Methyltransf_28"/>
    <property type="match status" value="1"/>
</dbReference>
<dbReference type="OrthoDB" id="17415at2759"/>
<keyword evidence="5 7" id="KW-0496">Mitochondrion</keyword>
<proteinExistence type="inferred from homology"/>
<keyword evidence="4 7" id="KW-0808">Transferase</keyword>
<comment type="similarity">
    <text evidence="2 7">Belongs to the NDUFAF7 family.</text>
</comment>
<sequence>MLVRDFIDDSLYNPSYGYFSKKAYIFSPSENIPFNEIRDTYAFMNHLSDLYKEVEGEYNDVNDIARQVWHTPTELFKPWYGYALAKHIVTEYKRDDKGSTDLIIYEVGAGNGTLMVNILDYIKEHEPELYSRTRYRIIEISSKLAERQSERQDVRQVSQRHQCVEIINQSIFTWNTHVPDACFIIAMEVIDNFSHDLVRYDFNTGAPRQGVVLIDEDGDYQEAYELLSDPLIQRYLNIRAEIGYRSPLLTSRWRRYLRSMLPFAPNLTDPEFLPTMCLRLFDQLNEHFPKHRLIISDFDSLPDSVAGLNAPVVQTRYQGMMIPCSTYLVQPGWFDIFFPTNFELMRDMYNAVCGKGGRQSAKVVTQQEFLEKNANLLATKTKSGDNPMLGFYKNFKFLLS</sequence>
<comment type="subcellular location">
    <subcellularLocation>
        <location evidence="1 7">Mitochondrion</location>
    </subcellularLocation>
</comment>
<keyword evidence="3 7" id="KW-0489">Methyltransferase</keyword>
<organism evidence="8 9">
    <name type="scientific">Spizellomyces punctatus (strain DAOM BR117)</name>
    <dbReference type="NCBI Taxonomy" id="645134"/>
    <lineage>
        <taxon>Eukaryota</taxon>
        <taxon>Fungi</taxon>
        <taxon>Fungi incertae sedis</taxon>
        <taxon>Chytridiomycota</taxon>
        <taxon>Chytridiomycota incertae sedis</taxon>
        <taxon>Chytridiomycetes</taxon>
        <taxon>Spizellomycetales</taxon>
        <taxon>Spizellomycetaceae</taxon>
        <taxon>Spizellomyces</taxon>
    </lineage>
</organism>
<evidence type="ECO:0000313" key="9">
    <source>
        <dbReference type="Proteomes" id="UP000053201"/>
    </source>
</evidence>
<evidence type="ECO:0000313" key="8">
    <source>
        <dbReference type="EMBL" id="KND03976.1"/>
    </source>
</evidence>
<evidence type="ECO:0000256" key="3">
    <source>
        <dbReference type="ARBA" id="ARBA00022603"/>
    </source>
</evidence>
<dbReference type="InterPro" id="IPR003788">
    <property type="entry name" value="NDUFAF7"/>
</dbReference>
<comment type="function">
    <text evidence="7">Arginine methyltransferase involved in the assembly or stability of mitochondrial NADH:ubiquinone oxidoreductase complex (complex I).</text>
</comment>
<name>A0A0L0HRH7_SPIPD</name>
<dbReference type="GO" id="GO:0032259">
    <property type="term" value="P:methylation"/>
    <property type="evidence" value="ECO:0007669"/>
    <property type="project" value="UniProtKB-KW"/>
</dbReference>
<dbReference type="GO" id="GO:0005739">
    <property type="term" value="C:mitochondrion"/>
    <property type="evidence" value="ECO:0007669"/>
    <property type="project" value="UniProtKB-SubCell"/>
</dbReference>
<reference evidence="8 9" key="1">
    <citation type="submission" date="2009-08" db="EMBL/GenBank/DDBJ databases">
        <title>The Genome Sequence of Spizellomyces punctatus strain DAOM BR117.</title>
        <authorList>
            <consortium name="The Broad Institute Genome Sequencing Platform"/>
            <person name="Russ C."/>
            <person name="Cuomo C."/>
            <person name="Shea T."/>
            <person name="Young S.K."/>
            <person name="Zeng Q."/>
            <person name="Koehrsen M."/>
            <person name="Haas B."/>
            <person name="Borodovsky M."/>
            <person name="Guigo R."/>
            <person name="Alvarado L."/>
            <person name="Berlin A."/>
            <person name="Bochicchio J."/>
            <person name="Borenstein D."/>
            <person name="Chapman S."/>
            <person name="Chen Z."/>
            <person name="Engels R."/>
            <person name="Freedman E."/>
            <person name="Gellesch M."/>
            <person name="Goldberg J."/>
            <person name="Griggs A."/>
            <person name="Gujja S."/>
            <person name="Heiman D."/>
            <person name="Hepburn T."/>
            <person name="Howarth C."/>
            <person name="Jen D."/>
            <person name="Larson L."/>
            <person name="Lewis B."/>
            <person name="Mehta T."/>
            <person name="Park D."/>
            <person name="Pearson M."/>
            <person name="Roberts A."/>
            <person name="Saif S."/>
            <person name="Shenoy N."/>
            <person name="Sisk P."/>
            <person name="Stolte C."/>
            <person name="Sykes S."/>
            <person name="Thomson T."/>
            <person name="Walk T."/>
            <person name="White J."/>
            <person name="Yandava C."/>
            <person name="Burger G."/>
            <person name="Gray M.W."/>
            <person name="Holland P.W.H."/>
            <person name="King N."/>
            <person name="Lang F.B.F."/>
            <person name="Roger A.J."/>
            <person name="Ruiz-Trillo I."/>
            <person name="Lander E."/>
            <person name="Nusbaum C."/>
        </authorList>
    </citation>
    <scope>NUCLEOTIDE SEQUENCE [LARGE SCALE GENOMIC DNA]</scope>
    <source>
        <strain evidence="8 9">DAOM BR117</strain>
    </source>
</reference>
<keyword evidence="9" id="KW-1185">Reference proteome</keyword>
<dbReference type="PANTHER" id="PTHR12049:SF5">
    <property type="entry name" value="PROTEIN ARGININE METHYLTRANSFERASE NDUFAF7 HOMOLOG, MITOCHONDRIAL"/>
    <property type="match status" value="1"/>
</dbReference>
<accession>A0A0L0HRH7</accession>
<evidence type="ECO:0000256" key="5">
    <source>
        <dbReference type="ARBA" id="ARBA00023128"/>
    </source>
</evidence>
<dbReference type="VEuPathDB" id="FungiDB:SPPG_01425"/>
<dbReference type="FunCoup" id="A0A0L0HRH7">
    <property type="interactions" value="19"/>
</dbReference>
<dbReference type="InParanoid" id="A0A0L0HRH7"/>
<comment type="catalytic activity">
    <reaction evidence="6 7">
        <text>L-arginyl-[protein] + 2 S-adenosyl-L-methionine = N(omega),N(omega)'-dimethyl-L-arginyl-[protein] + 2 S-adenosyl-L-homocysteine + 2 H(+)</text>
        <dbReference type="Rhea" id="RHEA:48108"/>
        <dbReference type="Rhea" id="RHEA-COMP:10532"/>
        <dbReference type="Rhea" id="RHEA-COMP:11992"/>
        <dbReference type="ChEBI" id="CHEBI:15378"/>
        <dbReference type="ChEBI" id="CHEBI:29965"/>
        <dbReference type="ChEBI" id="CHEBI:57856"/>
        <dbReference type="ChEBI" id="CHEBI:59789"/>
        <dbReference type="ChEBI" id="CHEBI:88221"/>
        <dbReference type="EC" id="2.1.1.320"/>
    </reaction>
</comment>
<evidence type="ECO:0000256" key="1">
    <source>
        <dbReference type="ARBA" id="ARBA00004173"/>
    </source>
</evidence>
<dbReference type="InterPro" id="IPR029063">
    <property type="entry name" value="SAM-dependent_MTases_sf"/>
</dbReference>
<dbReference type="EMBL" id="KQ257451">
    <property type="protein sequence ID" value="KND03976.1"/>
    <property type="molecule type" value="Genomic_DNA"/>
</dbReference>
<evidence type="ECO:0000256" key="7">
    <source>
        <dbReference type="RuleBase" id="RU364114"/>
    </source>
</evidence>
<evidence type="ECO:0000256" key="2">
    <source>
        <dbReference type="ARBA" id="ARBA00005891"/>
    </source>
</evidence>
<dbReference type="Proteomes" id="UP000053201">
    <property type="component" value="Unassembled WGS sequence"/>
</dbReference>
<dbReference type="InterPro" id="IPR038375">
    <property type="entry name" value="NDUFAF7_sf"/>
</dbReference>
<dbReference type="eggNOG" id="ENOG502QRKD">
    <property type="taxonomic scope" value="Eukaryota"/>
</dbReference>
<dbReference type="EC" id="2.1.1.320" evidence="7"/>
<dbReference type="OMA" id="LPFAPNM"/>
<dbReference type="Gene3D" id="3.40.50.12710">
    <property type="match status" value="1"/>
</dbReference>
<dbReference type="STRING" id="645134.A0A0L0HRH7"/>
<dbReference type="GeneID" id="27685085"/>
<dbReference type="RefSeq" id="XP_016612015.1">
    <property type="nucleotide sequence ID" value="XM_016749741.1"/>
</dbReference>
<evidence type="ECO:0000256" key="6">
    <source>
        <dbReference type="ARBA" id="ARBA00048612"/>
    </source>
</evidence>
<dbReference type="PANTHER" id="PTHR12049">
    <property type="entry name" value="PROTEIN ARGININE METHYLTRANSFERASE NDUFAF7, MITOCHONDRIAL"/>
    <property type="match status" value="1"/>
</dbReference>
<dbReference type="SUPFAM" id="SSF53335">
    <property type="entry name" value="S-adenosyl-L-methionine-dependent methyltransferases"/>
    <property type="match status" value="1"/>
</dbReference>
<evidence type="ECO:0000256" key="4">
    <source>
        <dbReference type="ARBA" id="ARBA00022679"/>
    </source>
</evidence>
<protein>
    <recommendedName>
        <fullName evidence="7">Protein arginine methyltransferase NDUFAF7</fullName>
        <ecNumber evidence="7">2.1.1.320</ecNumber>
    </recommendedName>
</protein>
<gene>
    <name evidence="8" type="ORF">SPPG_01425</name>
</gene>